<evidence type="ECO:0000256" key="1">
    <source>
        <dbReference type="SAM" id="MobiDB-lite"/>
    </source>
</evidence>
<keyword evidence="2" id="KW-1133">Transmembrane helix</keyword>
<comment type="caution">
    <text evidence="3">The sequence shown here is derived from an EMBL/GenBank/DDBJ whole genome shotgun (WGS) entry which is preliminary data.</text>
</comment>
<keyword evidence="2" id="KW-0812">Transmembrane</keyword>
<evidence type="ECO:0000313" key="4">
    <source>
        <dbReference type="Proteomes" id="UP001550739"/>
    </source>
</evidence>
<evidence type="ECO:0000313" key="3">
    <source>
        <dbReference type="EMBL" id="MEU3781638.1"/>
    </source>
</evidence>
<keyword evidence="2" id="KW-0472">Membrane</keyword>
<feature type="transmembrane region" description="Helical" evidence="2">
    <location>
        <begin position="36"/>
        <end position="60"/>
    </location>
</feature>
<dbReference type="EMBL" id="JBEZVE010000006">
    <property type="protein sequence ID" value="MEU3781638.1"/>
    <property type="molecule type" value="Genomic_DNA"/>
</dbReference>
<protein>
    <submittedName>
        <fullName evidence="3">Uncharacterized protein</fullName>
    </submittedName>
</protein>
<organism evidence="3 4">
    <name type="scientific">Streptomyces sp. 900129855</name>
    <dbReference type="NCBI Taxonomy" id="3155129"/>
    <lineage>
        <taxon>Bacteria</taxon>
        <taxon>Bacillati</taxon>
        <taxon>Actinomycetota</taxon>
        <taxon>Actinomycetes</taxon>
        <taxon>Kitasatosporales</taxon>
        <taxon>Streptomycetaceae</taxon>
        <taxon>Streptomyces</taxon>
    </lineage>
</organism>
<feature type="region of interest" description="Disordered" evidence="1">
    <location>
        <begin position="210"/>
        <end position="237"/>
    </location>
</feature>
<proteinExistence type="predicted"/>
<dbReference type="Proteomes" id="UP001550739">
    <property type="component" value="Unassembled WGS sequence"/>
</dbReference>
<reference evidence="3 4" key="1">
    <citation type="submission" date="2024-06" db="EMBL/GenBank/DDBJ databases">
        <title>The Natural Products Discovery Center: Release of the First 8490 Sequenced Strains for Exploring Actinobacteria Biosynthetic Diversity.</title>
        <authorList>
            <person name="Kalkreuter E."/>
            <person name="Kautsar S.A."/>
            <person name="Yang D."/>
            <person name="Bader C.D."/>
            <person name="Teijaro C.N."/>
            <person name="Fluegel L."/>
            <person name="Davis C.M."/>
            <person name="Simpson J.R."/>
            <person name="Lauterbach L."/>
            <person name="Steele A.D."/>
            <person name="Gui C."/>
            <person name="Meng S."/>
            <person name="Li G."/>
            <person name="Viehrig K."/>
            <person name="Ye F."/>
            <person name="Su P."/>
            <person name="Kiefer A.F."/>
            <person name="Nichols A."/>
            <person name="Cepeda A.J."/>
            <person name="Yan W."/>
            <person name="Fan B."/>
            <person name="Jiang Y."/>
            <person name="Adhikari A."/>
            <person name="Zheng C.-J."/>
            <person name="Schuster L."/>
            <person name="Cowan T.M."/>
            <person name="Smanski M.J."/>
            <person name="Chevrette M.G."/>
            <person name="De Carvalho L.P.S."/>
            <person name="Shen B."/>
        </authorList>
    </citation>
    <scope>NUCLEOTIDE SEQUENCE [LARGE SCALE GENOMIC DNA]</scope>
    <source>
        <strain evidence="3 4">NPDC033843</strain>
    </source>
</reference>
<accession>A0ABV2ZH32</accession>
<dbReference type="RefSeq" id="WP_334579108.1">
    <property type="nucleotide sequence ID" value="NZ_JBEZVE010000006.1"/>
</dbReference>
<name>A0ABV2ZH32_9ACTN</name>
<gene>
    <name evidence="3" type="ORF">AB0E89_13790</name>
</gene>
<sequence>MPEEIVPTATTADATDATAAVVTAAVPRRVTVAQAFGIGCAALLAIPLLLALVVVVWIAVVTKDPSDFPRGAPKEMASRAVERSQEAYDVLGFTRTIKPGVEKVGVSPENTLGSDSCYRGGLTDETVDGAYRMYHSWALDHVPAEQASAGLRRLRDHLEDTGWDITSYRENVSGDYWDLYASRSDGDERMSFQWFEDRGYFTGGASTPCAVDPAWRQGDDEPAGDDLTPPDFGPRTS</sequence>
<evidence type="ECO:0000256" key="2">
    <source>
        <dbReference type="SAM" id="Phobius"/>
    </source>
</evidence>
<keyword evidence="4" id="KW-1185">Reference proteome</keyword>